<organism evidence="2">
    <name type="scientific">uncultured Thermomicrobiales bacterium</name>
    <dbReference type="NCBI Taxonomy" id="1645740"/>
    <lineage>
        <taxon>Bacteria</taxon>
        <taxon>Pseudomonadati</taxon>
        <taxon>Thermomicrobiota</taxon>
        <taxon>Thermomicrobia</taxon>
        <taxon>Thermomicrobiales</taxon>
        <taxon>environmental samples</taxon>
    </lineage>
</organism>
<feature type="region of interest" description="Disordered" evidence="1">
    <location>
        <begin position="1"/>
        <end position="168"/>
    </location>
</feature>
<dbReference type="EMBL" id="CADCWG010000295">
    <property type="protein sequence ID" value="CAA9574992.1"/>
    <property type="molecule type" value="Genomic_DNA"/>
</dbReference>
<gene>
    <name evidence="2" type="ORF">AVDCRST_MAG49-4064</name>
</gene>
<name>A0A6J4VC19_9BACT</name>
<accession>A0A6J4VC19</accession>
<sequence length="168" mass="18008">DPQPDPPGGGDARPGRGLRPDARQRPPVGPGDRRPDRPGHALDLSGLPLRRAGPPGDPPAPAPRRLLAVRRRARLGDRPRDVVRRHGRAPLPTPEPPRHRRGADRRALAAGGGRLRPGDHALAGGVPGRRRLGTAGDADPRPRRQRPRRGPRRPPAVLPALAAPRLPL</sequence>
<evidence type="ECO:0000313" key="2">
    <source>
        <dbReference type="EMBL" id="CAA9574992.1"/>
    </source>
</evidence>
<feature type="compositionally biased region" description="Basic residues" evidence="1">
    <location>
        <begin position="143"/>
        <end position="152"/>
    </location>
</feature>
<proteinExistence type="predicted"/>
<feature type="non-terminal residue" evidence="2">
    <location>
        <position position="1"/>
    </location>
</feature>
<feature type="compositionally biased region" description="Basic and acidic residues" evidence="1">
    <location>
        <begin position="31"/>
        <end position="40"/>
    </location>
</feature>
<evidence type="ECO:0000256" key="1">
    <source>
        <dbReference type="SAM" id="MobiDB-lite"/>
    </source>
</evidence>
<protein>
    <submittedName>
        <fullName evidence="2">Na(+) H(+) antiporter subunit E</fullName>
    </submittedName>
</protein>
<feature type="non-terminal residue" evidence="2">
    <location>
        <position position="168"/>
    </location>
</feature>
<dbReference type="AlphaFoldDB" id="A0A6J4VC19"/>
<reference evidence="2" key="1">
    <citation type="submission" date="2020-02" db="EMBL/GenBank/DDBJ databases">
        <authorList>
            <person name="Meier V. D."/>
        </authorList>
    </citation>
    <scope>NUCLEOTIDE SEQUENCE</scope>
    <source>
        <strain evidence="2">AVDCRST_MAG49</strain>
    </source>
</reference>
<feature type="compositionally biased region" description="Basic and acidic residues" evidence="1">
    <location>
        <begin position="74"/>
        <end position="84"/>
    </location>
</feature>
<feature type="compositionally biased region" description="Low complexity" evidence="1">
    <location>
        <begin position="158"/>
        <end position="168"/>
    </location>
</feature>